<dbReference type="GO" id="GO:0022857">
    <property type="term" value="F:transmembrane transporter activity"/>
    <property type="evidence" value="ECO:0007669"/>
    <property type="project" value="InterPro"/>
</dbReference>
<keyword evidence="6" id="KW-0812">Transmembrane</keyword>
<dbReference type="Pfam" id="PF25954">
    <property type="entry name" value="Beta-barrel_RND_2"/>
    <property type="match status" value="1"/>
</dbReference>
<evidence type="ECO:0000256" key="5">
    <source>
        <dbReference type="SAM" id="MobiDB-lite"/>
    </source>
</evidence>
<feature type="domain" description="CusB-like beta-barrel" evidence="8">
    <location>
        <begin position="247"/>
        <end position="321"/>
    </location>
</feature>
<evidence type="ECO:0000256" key="6">
    <source>
        <dbReference type="SAM" id="Phobius"/>
    </source>
</evidence>
<dbReference type="Gene3D" id="2.40.50.100">
    <property type="match status" value="1"/>
</dbReference>
<comment type="subcellular location">
    <subcellularLocation>
        <location evidence="1">Cell envelope</location>
    </subcellularLocation>
</comment>
<protein>
    <submittedName>
        <fullName evidence="9">Efflux RND transporter periplasmic adaptor subunit</fullName>
    </submittedName>
</protein>
<reference evidence="9 10" key="1">
    <citation type="submission" date="2018-08" db="EMBL/GenBank/DDBJ databases">
        <title>Draft genome sequence of Rhodobacter sphaeroides FY.</title>
        <authorList>
            <person name="Rayyan A."/>
            <person name="Meyer T.E."/>
            <person name="Kyndt J.A."/>
        </authorList>
    </citation>
    <scope>NUCLEOTIDE SEQUENCE [LARGE SCALE GENOMIC DNA]</scope>
    <source>
        <strain evidence="9 10">FY</strain>
    </source>
</reference>
<evidence type="ECO:0000256" key="2">
    <source>
        <dbReference type="ARBA" id="ARBA00009477"/>
    </source>
</evidence>
<evidence type="ECO:0000313" key="9">
    <source>
        <dbReference type="EMBL" id="RHZ95521.1"/>
    </source>
</evidence>
<dbReference type="FunFam" id="2.40.30.170:FF:000010">
    <property type="entry name" value="Efflux RND transporter periplasmic adaptor subunit"/>
    <property type="match status" value="1"/>
</dbReference>
<dbReference type="Pfam" id="PF25917">
    <property type="entry name" value="BSH_RND"/>
    <property type="match status" value="1"/>
</dbReference>
<feature type="coiled-coil region" evidence="4">
    <location>
        <begin position="115"/>
        <end position="196"/>
    </location>
</feature>
<gene>
    <name evidence="9" type="ORF">D1114_10025</name>
</gene>
<dbReference type="Gene3D" id="2.40.420.20">
    <property type="match status" value="1"/>
</dbReference>
<comment type="similarity">
    <text evidence="2">Belongs to the membrane fusion protein (MFP) (TC 8.A.1) family.</text>
</comment>
<feature type="domain" description="Multidrug resistance protein MdtA-like barrel-sandwich hybrid" evidence="7">
    <location>
        <begin position="82"/>
        <end position="235"/>
    </location>
</feature>
<dbReference type="PANTHER" id="PTHR32347">
    <property type="entry name" value="EFFLUX SYSTEM COMPONENT YKNX-RELATED"/>
    <property type="match status" value="1"/>
</dbReference>
<evidence type="ECO:0000256" key="1">
    <source>
        <dbReference type="ARBA" id="ARBA00004196"/>
    </source>
</evidence>
<keyword evidence="3 4" id="KW-0175">Coiled coil</keyword>
<dbReference type="GO" id="GO:0016020">
    <property type="term" value="C:membrane"/>
    <property type="evidence" value="ECO:0007669"/>
    <property type="project" value="InterPro"/>
</dbReference>
<dbReference type="Gene3D" id="2.40.30.170">
    <property type="match status" value="1"/>
</dbReference>
<sequence length="425" mass="44875">MAAGEGSMTDRSDDLARILDRRRRGRRWLWPLLALGLLAGGGLLWASRQGAEPALAYVTEPVERGGLVVTVMATGTVQPTTQVEVSSELSGTLAAVDVDYNDEVAVGQPLARLDDTRLKAQVANAEASLEAAEGRLEQARATALEAAENYRSRSALDQRGVAAHLDLVATEAAHKRAESEVKIAEADRTLAAANLEVQRVDLAKAVIRSPIRGIVLDRAAEAGQIVASSLNTPVLFTLAEDLTRMELRVDIDEADIGRVRVGNRASFKVDAYPGRSFKAEIVQVRYAPETTDGVVTYKAVLSVDNGERLLRPGMTATATITVAEVEGALLVPNAALRFAPPAVAQPGSSGGNRGGGLLGLIMPRAPGPMSEADATTGPTVWVLRDGEPDRVAVETGETDGRRTEIRGGALEEGAPVITDQREAGA</sequence>
<dbReference type="PANTHER" id="PTHR32347:SF14">
    <property type="entry name" value="EFFLUX SYSTEM COMPONENT YKNX-RELATED"/>
    <property type="match status" value="1"/>
</dbReference>
<dbReference type="EMBL" id="QWGP01000008">
    <property type="protein sequence ID" value="RHZ95521.1"/>
    <property type="molecule type" value="Genomic_DNA"/>
</dbReference>
<feature type="region of interest" description="Disordered" evidence="5">
    <location>
        <begin position="406"/>
        <end position="425"/>
    </location>
</feature>
<evidence type="ECO:0000259" key="8">
    <source>
        <dbReference type="Pfam" id="PF25954"/>
    </source>
</evidence>
<name>A0AAX1ULC8_CERSP</name>
<evidence type="ECO:0000313" key="10">
    <source>
        <dbReference type="Proteomes" id="UP000266305"/>
    </source>
</evidence>
<organism evidence="9 10">
    <name type="scientific">Cereibacter sphaeroides</name>
    <name type="common">Rhodobacter sphaeroides</name>
    <dbReference type="NCBI Taxonomy" id="1063"/>
    <lineage>
        <taxon>Bacteria</taxon>
        <taxon>Pseudomonadati</taxon>
        <taxon>Pseudomonadota</taxon>
        <taxon>Alphaproteobacteria</taxon>
        <taxon>Rhodobacterales</taxon>
        <taxon>Paracoccaceae</taxon>
        <taxon>Cereibacter</taxon>
    </lineage>
</organism>
<evidence type="ECO:0000259" key="7">
    <source>
        <dbReference type="Pfam" id="PF25917"/>
    </source>
</evidence>
<dbReference type="InterPro" id="IPR058792">
    <property type="entry name" value="Beta-barrel_RND_2"/>
</dbReference>
<dbReference type="InterPro" id="IPR006143">
    <property type="entry name" value="RND_pump_MFP"/>
</dbReference>
<dbReference type="InterPro" id="IPR050465">
    <property type="entry name" value="UPF0194_transport"/>
</dbReference>
<dbReference type="InterPro" id="IPR058625">
    <property type="entry name" value="MdtA-like_BSH"/>
</dbReference>
<accession>A0AAX1ULC8</accession>
<dbReference type="Proteomes" id="UP000266305">
    <property type="component" value="Unassembled WGS sequence"/>
</dbReference>
<dbReference type="SUPFAM" id="SSF111369">
    <property type="entry name" value="HlyD-like secretion proteins"/>
    <property type="match status" value="1"/>
</dbReference>
<dbReference type="AlphaFoldDB" id="A0AAX1ULC8"/>
<proteinExistence type="inferred from homology"/>
<dbReference type="NCBIfam" id="TIGR01730">
    <property type="entry name" value="RND_mfp"/>
    <property type="match status" value="1"/>
</dbReference>
<evidence type="ECO:0000256" key="4">
    <source>
        <dbReference type="SAM" id="Coils"/>
    </source>
</evidence>
<keyword evidence="6" id="KW-1133">Transmembrane helix</keyword>
<dbReference type="GO" id="GO:0030313">
    <property type="term" value="C:cell envelope"/>
    <property type="evidence" value="ECO:0007669"/>
    <property type="project" value="UniProtKB-SubCell"/>
</dbReference>
<comment type="caution">
    <text evidence="9">The sequence shown here is derived from an EMBL/GenBank/DDBJ whole genome shotgun (WGS) entry which is preliminary data.</text>
</comment>
<feature type="transmembrane region" description="Helical" evidence="6">
    <location>
        <begin position="28"/>
        <end position="46"/>
    </location>
</feature>
<evidence type="ECO:0000256" key="3">
    <source>
        <dbReference type="ARBA" id="ARBA00023054"/>
    </source>
</evidence>
<keyword evidence="6" id="KW-0472">Membrane</keyword>